<organism evidence="4 5">
    <name type="scientific">Methylomonas koyamae</name>
    <dbReference type="NCBI Taxonomy" id="702114"/>
    <lineage>
        <taxon>Bacteria</taxon>
        <taxon>Pseudomonadati</taxon>
        <taxon>Pseudomonadota</taxon>
        <taxon>Gammaproteobacteria</taxon>
        <taxon>Methylococcales</taxon>
        <taxon>Methylococcaceae</taxon>
        <taxon>Methylomonas</taxon>
    </lineage>
</organism>
<dbReference type="PANTHER" id="PTHR44591:SF3">
    <property type="entry name" value="RESPONSE REGULATORY DOMAIN-CONTAINING PROTEIN"/>
    <property type="match status" value="1"/>
</dbReference>
<dbReference type="InterPro" id="IPR011006">
    <property type="entry name" value="CheY-like_superfamily"/>
</dbReference>
<dbReference type="InterPro" id="IPR001789">
    <property type="entry name" value="Sig_transdc_resp-reg_receiver"/>
</dbReference>
<proteinExistence type="predicted"/>
<dbReference type="STRING" id="702114.A1355_13990"/>
<dbReference type="Proteomes" id="UP000077628">
    <property type="component" value="Unassembled WGS sequence"/>
</dbReference>
<dbReference type="Pfam" id="PF00072">
    <property type="entry name" value="Response_reg"/>
    <property type="match status" value="1"/>
</dbReference>
<dbReference type="GO" id="GO:0000160">
    <property type="term" value="P:phosphorelay signal transduction system"/>
    <property type="evidence" value="ECO:0007669"/>
    <property type="project" value="InterPro"/>
</dbReference>
<sequence length="386" mass="43459">MYNDENILVTSLVPAEAELVSTLLREEFNNVFISKAEDQFVADLEACKPKVIILAFDSLENAELYYLKMYRQSSLIHNLPHRTLILCNKNDVKRSYALCKNGCFDDYILFWPVGYDTSRLLMSVHHALQTLESSDNEQMLNKLADITRRVAELDTQLETSLAKGVTQTLAVKDTLQQAEININAVIDGFSKKLTDGSLSDALEVKDASKMQNEIKRLHADGIQNHLRNVGTSVDKVSEWMHSTLKKDLAPQLEASRELKQTVKQMRPVILIVDDDSFHRKLMGSLLSGRNFELIFAEGGEIALKMLYKKRPDLILLDVSMPSMNGIEVVRRLKANKAFATIPVIMITANREKSVVIDSLDAGASDFVIKPLKPTALFNKITKHLPK</sequence>
<protein>
    <recommendedName>
        <fullName evidence="3">Response regulatory domain-containing protein</fullName>
    </recommendedName>
</protein>
<dbReference type="AlphaFoldDB" id="A0A177N426"/>
<dbReference type="PANTHER" id="PTHR44591">
    <property type="entry name" value="STRESS RESPONSE REGULATOR PROTEIN 1"/>
    <property type="match status" value="1"/>
</dbReference>
<dbReference type="InterPro" id="IPR050595">
    <property type="entry name" value="Bact_response_regulator"/>
</dbReference>
<dbReference type="Gene3D" id="3.40.50.2300">
    <property type="match status" value="1"/>
</dbReference>
<evidence type="ECO:0000259" key="3">
    <source>
        <dbReference type="PROSITE" id="PS50110"/>
    </source>
</evidence>
<dbReference type="SUPFAM" id="SSF52172">
    <property type="entry name" value="CheY-like"/>
    <property type="match status" value="1"/>
</dbReference>
<keyword evidence="1 2" id="KW-0597">Phosphoprotein</keyword>
<evidence type="ECO:0000313" key="4">
    <source>
        <dbReference type="EMBL" id="OAI12748.1"/>
    </source>
</evidence>
<dbReference type="PROSITE" id="PS50110">
    <property type="entry name" value="RESPONSE_REGULATORY"/>
    <property type="match status" value="1"/>
</dbReference>
<evidence type="ECO:0000313" key="5">
    <source>
        <dbReference type="Proteomes" id="UP000077628"/>
    </source>
</evidence>
<evidence type="ECO:0000256" key="2">
    <source>
        <dbReference type="PROSITE-ProRule" id="PRU00169"/>
    </source>
</evidence>
<dbReference type="SMART" id="SM00448">
    <property type="entry name" value="REC"/>
    <property type="match status" value="1"/>
</dbReference>
<evidence type="ECO:0000256" key="1">
    <source>
        <dbReference type="ARBA" id="ARBA00022553"/>
    </source>
</evidence>
<dbReference type="EMBL" id="LUUK01000217">
    <property type="protein sequence ID" value="OAI12748.1"/>
    <property type="molecule type" value="Genomic_DNA"/>
</dbReference>
<comment type="caution">
    <text evidence="4">The sequence shown here is derived from an EMBL/GenBank/DDBJ whole genome shotgun (WGS) entry which is preliminary data.</text>
</comment>
<gene>
    <name evidence="4" type="ORF">A1355_13990</name>
</gene>
<dbReference type="OrthoDB" id="9802426at2"/>
<accession>A0A177N426</accession>
<feature type="domain" description="Response regulatory" evidence="3">
    <location>
        <begin position="268"/>
        <end position="384"/>
    </location>
</feature>
<reference evidence="5" key="1">
    <citation type="submission" date="2016-03" db="EMBL/GenBank/DDBJ databases">
        <authorList>
            <person name="Heylen K."/>
            <person name="De Vos P."/>
            <person name="Vekeman B."/>
        </authorList>
    </citation>
    <scope>NUCLEOTIDE SEQUENCE [LARGE SCALE GENOMIC DNA]</scope>
    <source>
        <strain evidence="5">R-45383</strain>
    </source>
</reference>
<keyword evidence="5" id="KW-1185">Reference proteome</keyword>
<dbReference type="RefSeq" id="WP_064031358.1">
    <property type="nucleotide sequence ID" value="NZ_LUUK01000217.1"/>
</dbReference>
<feature type="modified residue" description="4-aspartylphosphate" evidence="2">
    <location>
        <position position="317"/>
    </location>
</feature>
<name>A0A177N426_9GAMM</name>